<dbReference type="EMBL" id="CP001737">
    <property type="protein sequence ID" value="ACV81508.1"/>
    <property type="molecule type" value="Genomic_DNA"/>
</dbReference>
<dbReference type="KEGG" id="nml:Namu_5242"/>
<proteinExistence type="predicted"/>
<dbReference type="eggNOG" id="ENOG5033WAI">
    <property type="taxonomic scope" value="Bacteria"/>
</dbReference>
<organism evidence="1 2">
    <name type="scientific">Nakamurella multipartita (strain ATCC 700099 / DSM 44233 / CIP 104796 / JCM 9543 / NBRC 105858 / Y-104)</name>
    <name type="common">Microsphaera multipartita</name>
    <dbReference type="NCBI Taxonomy" id="479431"/>
    <lineage>
        <taxon>Bacteria</taxon>
        <taxon>Bacillati</taxon>
        <taxon>Actinomycetota</taxon>
        <taxon>Actinomycetes</taxon>
        <taxon>Nakamurellales</taxon>
        <taxon>Nakamurellaceae</taxon>
        <taxon>Nakamurella</taxon>
    </lineage>
</organism>
<sequence>MGESYRGYLDPTSGRQIVFARPATKPELWLDYLHGARATYRRHGVESALDYDRVRNGLSTALFAVALEPDGKVVGGLRVQGPYARADQATAIGEWAGRAGSDELRRQIADRLSDGAVEIKAVWVDHDVPLHHEITDAIARVIVHSMTLLGVRYAFCTAASHAIPRWESTGAVVSTDVTPVPYPDERYRTKLLWWDQLCVYDTVAPGQLPALLRESRQLTAVATGTPSAAA</sequence>
<accession>C8XCB4</accession>
<protein>
    <recommendedName>
        <fullName evidence="3">N-acetyltransferase domain-containing protein</fullName>
    </recommendedName>
</protein>
<dbReference type="InParanoid" id="C8XCB4"/>
<reference evidence="1 2" key="2">
    <citation type="journal article" date="2010" name="Stand. Genomic Sci.">
        <title>Complete genome sequence of Nakamurella multipartita type strain (Y-104).</title>
        <authorList>
            <person name="Tice H."/>
            <person name="Mayilraj S."/>
            <person name="Sims D."/>
            <person name="Lapidus A."/>
            <person name="Nolan M."/>
            <person name="Lucas S."/>
            <person name="Glavina Del Rio T."/>
            <person name="Copeland A."/>
            <person name="Cheng J.F."/>
            <person name="Meincke L."/>
            <person name="Bruce D."/>
            <person name="Goodwin L."/>
            <person name="Pitluck S."/>
            <person name="Ivanova N."/>
            <person name="Mavromatis K."/>
            <person name="Ovchinnikova G."/>
            <person name="Pati A."/>
            <person name="Chen A."/>
            <person name="Palaniappan K."/>
            <person name="Land M."/>
            <person name="Hauser L."/>
            <person name="Chang Y.J."/>
            <person name="Jeffries C.D."/>
            <person name="Detter J.C."/>
            <person name="Brettin T."/>
            <person name="Rohde M."/>
            <person name="Goker M."/>
            <person name="Bristow J."/>
            <person name="Eisen J.A."/>
            <person name="Markowitz V."/>
            <person name="Hugenholtz P."/>
            <person name="Kyrpides N.C."/>
            <person name="Klenk H.P."/>
            <person name="Chen F."/>
        </authorList>
    </citation>
    <scope>NUCLEOTIDE SEQUENCE [LARGE SCALE GENOMIC DNA]</scope>
    <source>
        <strain evidence="2">ATCC 700099 / DSM 44233 / CIP 104796 / JCM 9543 / NBRC 105858 / Y-104</strain>
    </source>
</reference>
<dbReference type="Proteomes" id="UP000002218">
    <property type="component" value="Chromosome"/>
</dbReference>
<name>C8XCB4_NAKMY</name>
<evidence type="ECO:0000313" key="1">
    <source>
        <dbReference type="EMBL" id="ACV81508.1"/>
    </source>
</evidence>
<evidence type="ECO:0000313" key="2">
    <source>
        <dbReference type="Proteomes" id="UP000002218"/>
    </source>
</evidence>
<dbReference type="AlphaFoldDB" id="C8XCB4"/>
<reference evidence="2" key="1">
    <citation type="submission" date="2009-09" db="EMBL/GenBank/DDBJ databases">
        <title>The complete genome of Nakamurella multipartita DSM 44233.</title>
        <authorList>
            <consortium name="US DOE Joint Genome Institute (JGI-PGF)"/>
            <person name="Lucas S."/>
            <person name="Copeland A."/>
            <person name="Lapidus A."/>
            <person name="Glavina del Rio T."/>
            <person name="Dalin E."/>
            <person name="Tice H."/>
            <person name="Bruce D."/>
            <person name="Goodwin L."/>
            <person name="Pitluck S."/>
            <person name="Kyrpides N."/>
            <person name="Mavromatis K."/>
            <person name="Ivanova N."/>
            <person name="Ovchinnikova G."/>
            <person name="Sims D."/>
            <person name="Meincke L."/>
            <person name="Brettin T."/>
            <person name="Detter J.C."/>
            <person name="Han C."/>
            <person name="Larimer F."/>
            <person name="Land M."/>
            <person name="Hauser L."/>
            <person name="Markowitz V."/>
            <person name="Cheng J.-F."/>
            <person name="Hugenholtz P."/>
            <person name="Woyke T."/>
            <person name="Wu D."/>
            <person name="Klenk H.-P."/>
            <person name="Eisen J.A."/>
        </authorList>
    </citation>
    <scope>NUCLEOTIDE SEQUENCE [LARGE SCALE GENOMIC DNA]</scope>
    <source>
        <strain evidence="2">ATCC 700099 / DSM 44233 / CIP 104796 / JCM 9543 / NBRC 105858 / Y-104</strain>
    </source>
</reference>
<dbReference type="HOGENOM" id="CLU_096782_0_0_11"/>
<dbReference type="STRING" id="479431.Namu_5242"/>
<dbReference type="InterPro" id="IPR016181">
    <property type="entry name" value="Acyl_CoA_acyltransferase"/>
</dbReference>
<evidence type="ECO:0008006" key="3">
    <source>
        <dbReference type="Google" id="ProtNLM"/>
    </source>
</evidence>
<gene>
    <name evidence="1" type="ordered locus">Namu_5242</name>
</gene>
<keyword evidence="2" id="KW-1185">Reference proteome</keyword>
<dbReference type="SUPFAM" id="SSF55729">
    <property type="entry name" value="Acyl-CoA N-acyltransferases (Nat)"/>
    <property type="match status" value="1"/>
</dbReference>